<dbReference type="AlphaFoldDB" id="A0A2A8D430"/>
<name>A0A2A8D430_9MICC</name>
<accession>A0A2A8D430</accession>
<dbReference type="Proteomes" id="UP000219947">
    <property type="component" value="Unassembled WGS sequence"/>
</dbReference>
<dbReference type="PANTHER" id="PTHR33169:SF14">
    <property type="entry name" value="TRANSCRIPTIONAL REGULATOR RV3488"/>
    <property type="match status" value="1"/>
</dbReference>
<evidence type="ECO:0000313" key="1">
    <source>
        <dbReference type="EMBL" id="PEN15651.1"/>
    </source>
</evidence>
<dbReference type="GeneID" id="29742977"/>
<dbReference type="EMBL" id="PDEV01000004">
    <property type="protein sequence ID" value="PEN15651.1"/>
    <property type="molecule type" value="Genomic_DNA"/>
</dbReference>
<protein>
    <submittedName>
        <fullName evidence="1">PadR family transcriptional regulator</fullName>
    </submittedName>
</protein>
<dbReference type="Pfam" id="PF03551">
    <property type="entry name" value="PadR"/>
    <property type="match status" value="1"/>
</dbReference>
<reference evidence="1" key="1">
    <citation type="submission" date="2017-10" db="EMBL/GenBank/DDBJ databases">
        <title>Kefir isolates.</title>
        <authorList>
            <person name="Kim Y."/>
            <person name="Blasche S."/>
        </authorList>
    </citation>
    <scope>NUCLEOTIDE SEQUENCE [LARGE SCALE GENOMIC DNA]</scope>
    <source>
        <strain evidence="1">OG2-2</strain>
    </source>
</reference>
<dbReference type="PANTHER" id="PTHR33169">
    <property type="entry name" value="PADR-FAMILY TRANSCRIPTIONAL REGULATOR"/>
    <property type="match status" value="1"/>
</dbReference>
<comment type="caution">
    <text evidence="1">The sequence shown here is derived from an EMBL/GenBank/DDBJ whole genome shotgun (WGS) entry which is preliminary data.</text>
</comment>
<organism evidence="1 2">
    <name type="scientific">Rothia dentocariosa</name>
    <dbReference type="NCBI Taxonomy" id="2047"/>
    <lineage>
        <taxon>Bacteria</taxon>
        <taxon>Bacillati</taxon>
        <taxon>Actinomycetota</taxon>
        <taxon>Actinomycetes</taxon>
        <taxon>Micrococcales</taxon>
        <taxon>Micrococcaceae</taxon>
        <taxon>Rothia</taxon>
    </lineage>
</organism>
<dbReference type="InterPro" id="IPR036390">
    <property type="entry name" value="WH_DNA-bd_sf"/>
</dbReference>
<evidence type="ECO:0000313" key="2">
    <source>
        <dbReference type="Proteomes" id="UP000219947"/>
    </source>
</evidence>
<keyword evidence="2" id="KW-1185">Reference proteome</keyword>
<sequence>MATPTIDAMILGALHEHPMSAYEMNKMMDQRGVRSWARISSPSVYRNLVQLYKQGYVESTTVKDSAMPERTVYSITLEGKERLHELLYDIASSPARVDFNFVSVIANIRMVDEKMGHELLQSIADTYSEWADRLEQAAASIDDQIEAKATLELCSDTYRLIADWARKFEKDFYQNRKK</sequence>
<gene>
    <name evidence="1" type="ORF">CRM92_08545</name>
</gene>
<dbReference type="Gene3D" id="1.10.10.10">
    <property type="entry name" value="Winged helix-like DNA-binding domain superfamily/Winged helix DNA-binding domain"/>
    <property type="match status" value="1"/>
</dbReference>
<proteinExistence type="predicted"/>
<dbReference type="InterPro" id="IPR005149">
    <property type="entry name" value="Tscrpt_reg_PadR_N"/>
</dbReference>
<dbReference type="InterPro" id="IPR052509">
    <property type="entry name" value="Metal_resp_DNA-bind_regulator"/>
</dbReference>
<dbReference type="RefSeq" id="WP_004005541.1">
    <property type="nucleotide sequence ID" value="NZ_CP054018.1"/>
</dbReference>
<dbReference type="InterPro" id="IPR036388">
    <property type="entry name" value="WH-like_DNA-bd_sf"/>
</dbReference>
<dbReference type="SUPFAM" id="SSF46785">
    <property type="entry name" value="Winged helix' DNA-binding domain"/>
    <property type="match status" value="1"/>
</dbReference>
<dbReference type="OMA" id="RKEYAIT"/>